<evidence type="ECO:0000313" key="1">
    <source>
        <dbReference type="EnsemblPlants" id="MELO3C032333.2.1"/>
    </source>
</evidence>
<dbReference type="EnsemblPlants" id="MELO3C032333.2.1">
    <property type="protein sequence ID" value="MELO3C032333.2.1"/>
    <property type="gene ID" value="MELO3C032333.2"/>
</dbReference>
<sequence>MVLGPIVITQLEDAWKCPLNRMDTSSPDLSLADMGDGTGRGLPVLNEEGNLISVDGDSGNWVSDPSNFEIYHMKLIMVQVVDDNEIYGMEASKSNTGSGISKCTLCLSNRQHPTATPCGHELHYGMVQ</sequence>
<dbReference type="AlphaFoldDB" id="A0A9I9EDM8"/>
<proteinExistence type="predicted"/>
<accession>A0A9I9EDM8</accession>
<organism evidence="1">
    <name type="scientific">Cucumis melo</name>
    <name type="common">Muskmelon</name>
    <dbReference type="NCBI Taxonomy" id="3656"/>
    <lineage>
        <taxon>Eukaryota</taxon>
        <taxon>Viridiplantae</taxon>
        <taxon>Streptophyta</taxon>
        <taxon>Embryophyta</taxon>
        <taxon>Tracheophyta</taxon>
        <taxon>Spermatophyta</taxon>
        <taxon>Magnoliopsida</taxon>
        <taxon>eudicotyledons</taxon>
        <taxon>Gunneridae</taxon>
        <taxon>Pentapetalae</taxon>
        <taxon>rosids</taxon>
        <taxon>fabids</taxon>
        <taxon>Cucurbitales</taxon>
        <taxon>Cucurbitaceae</taxon>
        <taxon>Benincaseae</taxon>
        <taxon>Cucumis</taxon>
    </lineage>
</organism>
<protein>
    <submittedName>
        <fullName evidence="1">Uncharacterized protein</fullName>
    </submittedName>
</protein>
<reference evidence="1" key="1">
    <citation type="submission" date="2023-03" db="UniProtKB">
        <authorList>
            <consortium name="EnsemblPlants"/>
        </authorList>
    </citation>
    <scope>IDENTIFICATION</scope>
</reference>
<dbReference type="Gramene" id="MELO3C032333.2.1">
    <property type="protein sequence ID" value="MELO3C032333.2.1"/>
    <property type="gene ID" value="MELO3C032333.2"/>
</dbReference>
<name>A0A9I9EDM8_CUCME</name>